<dbReference type="PROSITE" id="PS00211">
    <property type="entry name" value="ABC_TRANSPORTER_1"/>
    <property type="match status" value="1"/>
</dbReference>
<dbReference type="EC" id="3.6.3.-" evidence="12"/>
<keyword evidence="9" id="KW-0472">Membrane</keyword>
<keyword evidence="12" id="KW-0378">Hydrolase</keyword>
<dbReference type="AlphaFoldDB" id="A0A380LM18"/>
<dbReference type="GeneID" id="77462254"/>
<evidence type="ECO:0000256" key="1">
    <source>
        <dbReference type="ARBA" id="ARBA00004202"/>
    </source>
</evidence>
<sequence length="502" mass="56411">MIEIKNVTFHYSGLDQAGLSDFNLSVTDGECILLCGASGCGKTTVTRLINGLIPHFFKGELTGDVCVNGLDIKQQELYNLAGIVGSVFQNPRSQFFSVDTDGEVVFGPENIGLPKPEILSRKKQVVQELNLNELLGRSLFDLSGGEKQKIACASVAALLPDIIILDEPSSNLDWAAIRDLRDAMQLWKSQGKTIIISEHRLWYLKDIIDRAVYMEKGRIVNEWTRQEFSQLTEKELKSYELRPVTLEERYIRQFSNVSKSGDENPADQRNLKTGIDRDELLCLTDFYFTYTPRKYLFVKKKLTPEDEEICDLRIPHLQIEKGKIVGVIGDNGSGKSTFLRCLCGLEKTCIGTVEVSGRTYHGRQLTKICYMVMQDVNHQLFTNSVLSEVLLSMEHPDEKAAEKILESLDLDEYKEKHPMALSGGQKQRVAIASAIAAQAQILLFDEPTSGLDYRHMREVAELLKRLAAEGKTIFVSTHDPELIALCCDRIIRITEGRAQEVG</sequence>
<evidence type="ECO:0000256" key="9">
    <source>
        <dbReference type="ARBA" id="ARBA00023136"/>
    </source>
</evidence>
<accession>A0A380LM18</accession>
<dbReference type="EMBL" id="UHFX01000003">
    <property type="protein sequence ID" value="SUO04381.1"/>
    <property type="molecule type" value="Genomic_DNA"/>
</dbReference>
<comment type="subcellular location">
    <subcellularLocation>
        <location evidence="1">Cell membrane</location>
        <topology evidence="1">Peripheral membrane protein</topology>
    </subcellularLocation>
</comment>
<dbReference type="PROSITE" id="PS50893">
    <property type="entry name" value="ABC_TRANSPORTER_2"/>
    <property type="match status" value="2"/>
</dbReference>
<evidence type="ECO:0000256" key="5">
    <source>
        <dbReference type="ARBA" id="ARBA00022737"/>
    </source>
</evidence>
<dbReference type="PANTHER" id="PTHR43553">
    <property type="entry name" value="HEAVY METAL TRANSPORTER"/>
    <property type="match status" value="1"/>
</dbReference>
<evidence type="ECO:0000256" key="4">
    <source>
        <dbReference type="ARBA" id="ARBA00022475"/>
    </source>
</evidence>
<keyword evidence="4" id="KW-1003">Cell membrane</keyword>
<dbReference type="SMART" id="SM00382">
    <property type="entry name" value="AAA"/>
    <property type="match status" value="2"/>
</dbReference>
<organism evidence="12 13">
    <name type="scientific">Faecalicoccus pleomorphus</name>
    <dbReference type="NCBI Taxonomy" id="1323"/>
    <lineage>
        <taxon>Bacteria</taxon>
        <taxon>Bacillati</taxon>
        <taxon>Bacillota</taxon>
        <taxon>Erysipelotrichia</taxon>
        <taxon>Erysipelotrichales</taxon>
        <taxon>Erysipelotrichaceae</taxon>
        <taxon>Faecalicoccus</taxon>
    </lineage>
</organism>
<evidence type="ECO:0000256" key="3">
    <source>
        <dbReference type="ARBA" id="ARBA00022448"/>
    </source>
</evidence>
<dbReference type="InterPro" id="IPR017871">
    <property type="entry name" value="ABC_transporter-like_CS"/>
</dbReference>
<keyword evidence="3" id="KW-0813">Transport</keyword>
<evidence type="ECO:0000313" key="12">
    <source>
        <dbReference type="EMBL" id="SUO04381.1"/>
    </source>
</evidence>
<dbReference type="CDD" id="cd03225">
    <property type="entry name" value="ABC_cobalt_CbiO_domain1"/>
    <property type="match status" value="1"/>
</dbReference>
<evidence type="ECO:0000256" key="10">
    <source>
        <dbReference type="ARBA" id="ARBA00025157"/>
    </source>
</evidence>
<evidence type="ECO:0000259" key="11">
    <source>
        <dbReference type="PROSITE" id="PS50893"/>
    </source>
</evidence>
<keyword evidence="8" id="KW-1278">Translocase</keyword>
<gene>
    <name evidence="12" type="primary">ykoD</name>
    <name evidence="12" type="ORF">NCTC11087_01294</name>
</gene>
<proteinExistence type="inferred from homology"/>
<dbReference type="InterPro" id="IPR015856">
    <property type="entry name" value="ABC_transpr_CbiO/EcfA_su"/>
</dbReference>
<dbReference type="PANTHER" id="PTHR43553:SF23">
    <property type="entry name" value="ABC TRANSPORTER ATP-BINDING COMPONENT"/>
    <property type="match status" value="1"/>
</dbReference>
<keyword evidence="6" id="KW-0547">Nucleotide-binding</keyword>
<keyword evidence="5" id="KW-0677">Repeat</keyword>
<keyword evidence="13" id="KW-1185">Reference proteome</keyword>
<dbReference type="InterPro" id="IPR027417">
    <property type="entry name" value="P-loop_NTPase"/>
</dbReference>
<dbReference type="InterPro" id="IPR003439">
    <property type="entry name" value="ABC_transporter-like_ATP-bd"/>
</dbReference>
<keyword evidence="7 12" id="KW-0067">ATP-binding</keyword>
<dbReference type="SUPFAM" id="SSF52540">
    <property type="entry name" value="P-loop containing nucleoside triphosphate hydrolases"/>
    <property type="match status" value="2"/>
</dbReference>
<dbReference type="GO" id="GO:0005524">
    <property type="term" value="F:ATP binding"/>
    <property type="evidence" value="ECO:0007669"/>
    <property type="project" value="UniProtKB-KW"/>
</dbReference>
<feature type="domain" description="ABC transporter" evidence="11">
    <location>
        <begin position="281"/>
        <end position="502"/>
    </location>
</feature>
<name>A0A380LM18_9FIRM</name>
<dbReference type="Gene3D" id="3.40.50.300">
    <property type="entry name" value="P-loop containing nucleotide triphosphate hydrolases"/>
    <property type="match status" value="2"/>
</dbReference>
<evidence type="ECO:0000313" key="13">
    <source>
        <dbReference type="Proteomes" id="UP000255523"/>
    </source>
</evidence>
<dbReference type="GO" id="GO:0016887">
    <property type="term" value="F:ATP hydrolysis activity"/>
    <property type="evidence" value="ECO:0007669"/>
    <property type="project" value="InterPro"/>
</dbReference>
<evidence type="ECO:0000256" key="8">
    <source>
        <dbReference type="ARBA" id="ARBA00022967"/>
    </source>
</evidence>
<comment type="function">
    <text evidence="10">Probably part of an ABC transporter complex. Responsible for energy coupling to the transport system.</text>
</comment>
<dbReference type="GO" id="GO:0043190">
    <property type="term" value="C:ATP-binding cassette (ABC) transporter complex"/>
    <property type="evidence" value="ECO:0007669"/>
    <property type="project" value="TreeGrafter"/>
</dbReference>
<evidence type="ECO:0000256" key="2">
    <source>
        <dbReference type="ARBA" id="ARBA00005417"/>
    </source>
</evidence>
<dbReference type="GO" id="GO:0042626">
    <property type="term" value="F:ATPase-coupled transmembrane transporter activity"/>
    <property type="evidence" value="ECO:0007669"/>
    <property type="project" value="TreeGrafter"/>
</dbReference>
<evidence type="ECO:0000256" key="7">
    <source>
        <dbReference type="ARBA" id="ARBA00022840"/>
    </source>
</evidence>
<dbReference type="Proteomes" id="UP000255523">
    <property type="component" value="Unassembled WGS sequence"/>
</dbReference>
<dbReference type="InterPro" id="IPR050095">
    <property type="entry name" value="ECF_ABC_transporter_ATP-bd"/>
</dbReference>
<dbReference type="OrthoDB" id="501320at2"/>
<comment type="similarity">
    <text evidence="2">Belongs to the ABC transporter superfamily.</text>
</comment>
<dbReference type="Pfam" id="PF00005">
    <property type="entry name" value="ABC_tran"/>
    <property type="match status" value="2"/>
</dbReference>
<reference evidence="12 13" key="1">
    <citation type="submission" date="2018-06" db="EMBL/GenBank/DDBJ databases">
        <authorList>
            <consortium name="Pathogen Informatics"/>
            <person name="Doyle S."/>
        </authorList>
    </citation>
    <scope>NUCLEOTIDE SEQUENCE [LARGE SCALE GENOMIC DNA]</scope>
    <source>
        <strain evidence="12 13">NCTC11087</strain>
    </source>
</reference>
<protein>
    <submittedName>
        <fullName evidence="12">Putative ABC transporter, ATP-binding component</fullName>
        <ecNumber evidence="12">3.6.3.-</ecNumber>
    </submittedName>
</protein>
<dbReference type="InterPro" id="IPR003593">
    <property type="entry name" value="AAA+_ATPase"/>
</dbReference>
<evidence type="ECO:0000256" key="6">
    <source>
        <dbReference type="ARBA" id="ARBA00022741"/>
    </source>
</evidence>
<dbReference type="RefSeq" id="WP_022789431.1">
    <property type="nucleotide sequence ID" value="NZ_UHFX01000003.1"/>
</dbReference>
<feature type="domain" description="ABC transporter" evidence="11">
    <location>
        <begin position="2"/>
        <end position="241"/>
    </location>
</feature>